<accession>A0A0X3ANK1</accession>
<dbReference type="OrthoDB" id="9799036at2"/>
<dbReference type="AlphaFoldDB" id="A0A0X3ANK1"/>
<evidence type="ECO:0000313" key="4">
    <source>
        <dbReference type="Proteomes" id="UP000182761"/>
    </source>
</evidence>
<dbReference type="RefSeq" id="WP_055425037.1">
    <property type="nucleotide sequence ID" value="NZ_FCOR01000003.1"/>
</dbReference>
<dbReference type="Proteomes" id="UP000182761">
    <property type="component" value="Unassembled WGS sequence"/>
</dbReference>
<dbReference type="PANTHER" id="PTHR31793:SF27">
    <property type="entry name" value="NOVEL THIOESTERASE SUPERFAMILY DOMAIN AND SAPOSIN A-TYPE DOMAIN CONTAINING PROTEIN (0610012H03RIK)"/>
    <property type="match status" value="1"/>
</dbReference>
<comment type="similarity">
    <text evidence="1">Belongs to the 4-hydroxybenzoyl-CoA thioesterase family.</text>
</comment>
<dbReference type="PANTHER" id="PTHR31793">
    <property type="entry name" value="4-HYDROXYBENZOYL-COA THIOESTERASE FAMILY MEMBER"/>
    <property type="match status" value="1"/>
</dbReference>
<dbReference type="GO" id="GO:0047617">
    <property type="term" value="F:fatty acyl-CoA hydrolase activity"/>
    <property type="evidence" value="ECO:0007669"/>
    <property type="project" value="TreeGrafter"/>
</dbReference>
<dbReference type="CDD" id="cd00586">
    <property type="entry name" value="4HBT"/>
    <property type="match status" value="1"/>
</dbReference>
<dbReference type="Gene3D" id="3.10.129.10">
    <property type="entry name" value="Hotdog Thioesterase"/>
    <property type="match status" value="1"/>
</dbReference>
<evidence type="ECO:0000256" key="1">
    <source>
        <dbReference type="ARBA" id="ARBA00005953"/>
    </source>
</evidence>
<evidence type="ECO:0000256" key="2">
    <source>
        <dbReference type="ARBA" id="ARBA00022801"/>
    </source>
</evidence>
<name>A0A0X3ANK1_9FLAO</name>
<dbReference type="EMBL" id="FCOR01000003">
    <property type="protein sequence ID" value="CVK15813.1"/>
    <property type="molecule type" value="Genomic_DNA"/>
</dbReference>
<dbReference type="InterPro" id="IPR029069">
    <property type="entry name" value="HotDog_dom_sf"/>
</dbReference>
<organism evidence="3 4">
    <name type="scientific">Apibacter mensalis</name>
    <dbReference type="NCBI Taxonomy" id="1586267"/>
    <lineage>
        <taxon>Bacteria</taxon>
        <taxon>Pseudomonadati</taxon>
        <taxon>Bacteroidota</taxon>
        <taxon>Flavobacteriia</taxon>
        <taxon>Flavobacteriales</taxon>
        <taxon>Weeksellaceae</taxon>
        <taxon>Apibacter</taxon>
    </lineage>
</organism>
<dbReference type="SUPFAM" id="SSF54637">
    <property type="entry name" value="Thioesterase/thiol ester dehydrase-isomerase"/>
    <property type="match status" value="1"/>
</dbReference>
<keyword evidence="4" id="KW-1185">Reference proteome</keyword>
<sequence>MNTPLFEIDLKVRDYECDAQGIVNNANYQHYYEVARHEFLEHNGLDFYDLHQKGIDLVLISIHVRYMNSLRGGEQFFCTIDSLEKEGIRYIFNQKIIRKSDNKVCSEAKAEVVSVVNGRVSMPAILDESFAKYFQK</sequence>
<gene>
    <name evidence="3" type="ORF">Ga0061079_103123</name>
</gene>
<reference evidence="3 4" key="1">
    <citation type="submission" date="2016-01" db="EMBL/GenBank/DDBJ databases">
        <authorList>
            <person name="McClelland M."/>
            <person name="Jain A."/>
            <person name="Saraogi P."/>
            <person name="Mendelson R."/>
            <person name="Westerman R."/>
            <person name="SanMiguel P."/>
            <person name="Csonka L."/>
        </authorList>
    </citation>
    <scope>NUCLEOTIDE SEQUENCE [LARGE SCALE GENOMIC DNA]</scope>
    <source>
        <strain evidence="3 4">R-53146</strain>
    </source>
</reference>
<dbReference type="InterPro" id="IPR006684">
    <property type="entry name" value="YbgC/YbaW"/>
</dbReference>
<proteinExistence type="inferred from homology"/>
<dbReference type="PIRSF" id="PIRSF003230">
    <property type="entry name" value="YbgC"/>
    <property type="match status" value="1"/>
</dbReference>
<evidence type="ECO:0000313" key="3">
    <source>
        <dbReference type="EMBL" id="CVK15813.1"/>
    </source>
</evidence>
<dbReference type="InterPro" id="IPR050563">
    <property type="entry name" value="4-hydroxybenzoyl-CoA_TE"/>
</dbReference>
<keyword evidence="2 3" id="KW-0378">Hydrolase</keyword>
<dbReference type="STRING" id="1586267.GCA_001418685_00646"/>
<protein>
    <submittedName>
        <fullName evidence="3">Acyl-CoA thioester hydrolase</fullName>
    </submittedName>
</protein>
<dbReference type="Pfam" id="PF13279">
    <property type="entry name" value="4HBT_2"/>
    <property type="match status" value="1"/>
</dbReference>